<name>A0AAD6MXA5_9EURO</name>
<evidence type="ECO:0000313" key="2">
    <source>
        <dbReference type="Proteomes" id="UP001215712"/>
    </source>
</evidence>
<proteinExistence type="predicted"/>
<gene>
    <name evidence="1" type="ORF">N7493_004696</name>
</gene>
<accession>A0AAD6MXA5</accession>
<keyword evidence="2" id="KW-1185">Reference proteome</keyword>
<organism evidence="1 2">
    <name type="scientific">Penicillium malachiteum</name>
    <dbReference type="NCBI Taxonomy" id="1324776"/>
    <lineage>
        <taxon>Eukaryota</taxon>
        <taxon>Fungi</taxon>
        <taxon>Dikarya</taxon>
        <taxon>Ascomycota</taxon>
        <taxon>Pezizomycotina</taxon>
        <taxon>Eurotiomycetes</taxon>
        <taxon>Eurotiomycetidae</taxon>
        <taxon>Eurotiales</taxon>
        <taxon>Aspergillaceae</taxon>
        <taxon>Penicillium</taxon>
    </lineage>
</organism>
<reference evidence="1" key="2">
    <citation type="submission" date="2023-01" db="EMBL/GenBank/DDBJ databases">
        <authorList>
            <person name="Petersen C."/>
        </authorList>
    </citation>
    <scope>NUCLEOTIDE SEQUENCE</scope>
    <source>
        <strain evidence="1">IBT 17514</strain>
    </source>
</reference>
<dbReference type="EMBL" id="JAQJAN010000005">
    <property type="protein sequence ID" value="KAJ5728366.1"/>
    <property type="molecule type" value="Genomic_DNA"/>
</dbReference>
<dbReference type="Proteomes" id="UP001215712">
    <property type="component" value="Unassembled WGS sequence"/>
</dbReference>
<evidence type="ECO:0000313" key="1">
    <source>
        <dbReference type="EMBL" id="KAJ5728366.1"/>
    </source>
</evidence>
<protein>
    <submittedName>
        <fullName evidence="1">Uncharacterized protein</fullName>
    </submittedName>
</protein>
<reference evidence="1" key="1">
    <citation type="journal article" date="2023" name="IMA Fungus">
        <title>Comparative genomic study of the Penicillium genus elucidates a diverse pangenome and 15 lateral gene transfer events.</title>
        <authorList>
            <person name="Petersen C."/>
            <person name="Sorensen T."/>
            <person name="Nielsen M.R."/>
            <person name="Sondergaard T.E."/>
            <person name="Sorensen J.L."/>
            <person name="Fitzpatrick D.A."/>
            <person name="Frisvad J.C."/>
            <person name="Nielsen K.L."/>
        </authorList>
    </citation>
    <scope>NUCLEOTIDE SEQUENCE</scope>
    <source>
        <strain evidence="1">IBT 17514</strain>
    </source>
</reference>
<sequence length="74" mass="7664">MGLSAPQFSSSISLTSYLASLNPVALDPPLRAPPDFLAVSPSFEPIPATLTFDFAVSEVLWVGGSGSVLKKGGR</sequence>
<dbReference type="AlphaFoldDB" id="A0AAD6MXA5"/>
<comment type="caution">
    <text evidence="1">The sequence shown here is derived from an EMBL/GenBank/DDBJ whole genome shotgun (WGS) entry which is preliminary data.</text>
</comment>